<accession>A0A7R9JZG0</accession>
<dbReference type="PANTHER" id="PTHR24256">
    <property type="entry name" value="TRYPTASE-RELATED"/>
    <property type="match status" value="1"/>
</dbReference>
<keyword evidence="3" id="KW-0378">Hydrolase</keyword>
<dbReference type="InterPro" id="IPR001254">
    <property type="entry name" value="Trypsin_dom"/>
</dbReference>
<dbReference type="InterPro" id="IPR043504">
    <property type="entry name" value="Peptidase_S1_PA_chymotrypsin"/>
</dbReference>
<evidence type="ECO:0000259" key="5">
    <source>
        <dbReference type="PROSITE" id="PS50240"/>
    </source>
</evidence>
<dbReference type="SUPFAM" id="SSF50494">
    <property type="entry name" value="Trypsin-like serine proteases"/>
    <property type="match status" value="1"/>
</dbReference>
<dbReference type="InterPro" id="IPR001314">
    <property type="entry name" value="Peptidase_S1A"/>
</dbReference>
<dbReference type="Pfam" id="PF00089">
    <property type="entry name" value="Trypsin"/>
    <property type="match status" value="2"/>
</dbReference>
<feature type="domain" description="Peptidase S1" evidence="5">
    <location>
        <begin position="90"/>
        <end position="385"/>
    </location>
</feature>
<dbReference type="InterPro" id="IPR018114">
    <property type="entry name" value="TRYPSIN_HIS"/>
</dbReference>
<gene>
    <name evidence="6" type="ORF">TGEB3V08_LOCUS6262</name>
</gene>
<reference evidence="6" key="1">
    <citation type="submission" date="2020-11" db="EMBL/GenBank/DDBJ databases">
        <authorList>
            <person name="Tran Van P."/>
        </authorList>
    </citation>
    <scope>NUCLEOTIDE SEQUENCE</scope>
</reference>
<evidence type="ECO:0000313" key="6">
    <source>
        <dbReference type="EMBL" id="CAD7596030.1"/>
    </source>
</evidence>
<dbReference type="Gene3D" id="2.40.10.10">
    <property type="entry name" value="Trypsin-like serine proteases"/>
    <property type="match status" value="3"/>
</dbReference>
<keyword evidence="1" id="KW-1015">Disulfide bond</keyword>
<dbReference type="SMART" id="SM00020">
    <property type="entry name" value="Tryp_SPc"/>
    <property type="match status" value="1"/>
</dbReference>
<dbReference type="GO" id="GO:0006508">
    <property type="term" value="P:proteolysis"/>
    <property type="evidence" value="ECO:0007669"/>
    <property type="project" value="UniProtKB-KW"/>
</dbReference>
<evidence type="ECO:0000256" key="3">
    <source>
        <dbReference type="RuleBase" id="RU363034"/>
    </source>
</evidence>
<keyword evidence="4" id="KW-0472">Membrane</keyword>
<dbReference type="CDD" id="cd00190">
    <property type="entry name" value="Tryp_SPc"/>
    <property type="match status" value="1"/>
</dbReference>
<keyword evidence="4" id="KW-0812">Transmembrane</keyword>
<feature type="transmembrane region" description="Helical" evidence="4">
    <location>
        <begin position="34"/>
        <end position="57"/>
    </location>
</feature>
<evidence type="ECO:0000256" key="2">
    <source>
        <dbReference type="ARBA" id="ARBA00024195"/>
    </source>
</evidence>
<dbReference type="PROSITE" id="PS50240">
    <property type="entry name" value="TRYPSIN_DOM"/>
    <property type="match status" value="1"/>
</dbReference>
<proteinExistence type="inferred from homology"/>
<keyword evidence="4" id="KW-1133">Transmembrane helix</keyword>
<name>A0A7R9JZG0_TIMGE</name>
<dbReference type="GO" id="GO:0004252">
    <property type="term" value="F:serine-type endopeptidase activity"/>
    <property type="evidence" value="ECO:0007669"/>
    <property type="project" value="InterPro"/>
</dbReference>
<comment type="similarity">
    <text evidence="2">Belongs to the peptidase S1 family. CLIP subfamily.</text>
</comment>
<dbReference type="EMBL" id="OE841510">
    <property type="protein sequence ID" value="CAD7596030.1"/>
    <property type="molecule type" value="Genomic_DNA"/>
</dbReference>
<keyword evidence="3" id="KW-0720">Serine protease</keyword>
<keyword evidence="3" id="KW-0645">Protease</keyword>
<evidence type="ECO:0000256" key="1">
    <source>
        <dbReference type="ARBA" id="ARBA00023157"/>
    </source>
</evidence>
<evidence type="ECO:0000256" key="4">
    <source>
        <dbReference type="SAM" id="Phobius"/>
    </source>
</evidence>
<dbReference type="InterPro" id="IPR033116">
    <property type="entry name" value="TRYPSIN_SER"/>
</dbReference>
<protein>
    <recommendedName>
        <fullName evidence="5">Peptidase S1 domain-containing protein</fullName>
    </recommendedName>
</protein>
<dbReference type="InterPro" id="IPR051487">
    <property type="entry name" value="Ser/Thr_Proteases_Immune/Dev"/>
</dbReference>
<dbReference type="PROSITE" id="PS00134">
    <property type="entry name" value="TRYPSIN_HIS"/>
    <property type="match status" value="1"/>
</dbReference>
<organism evidence="6">
    <name type="scientific">Timema genevievae</name>
    <name type="common">Walking stick</name>
    <dbReference type="NCBI Taxonomy" id="629358"/>
    <lineage>
        <taxon>Eukaryota</taxon>
        <taxon>Metazoa</taxon>
        <taxon>Ecdysozoa</taxon>
        <taxon>Arthropoda</taxon>
        <taxon>Hexapoda</taxon>
        <taxon>Insecta</taxon>
        <taxon>Pterygota</taxon>
        <taxon>Neoptera</taxon>
        <taxon>Polyneoptera</taxon>
        <taxon>Phasmatodea</taxon>
        <taxon>Timematodea</taxon>
        <taxon>Timematoidea</taxon>
        <taxon>Timematidae</taxon>
        <taxon>Timema</taxon>
    </lineage>
</organism>
<dbReference type="AlphaFoldDB" id="A0A7R9JZG0"/>
<dbReference type="PRINTS" id="PR00722">
    <property type="entry name" value="CHYMOTRYPSIN"/>
</dbReference>
<sequence length="390" mass="42034">MTPDARNTGYNRGGCCPQSTLLTVGYKRVSETEITAPLSVIMKILALVSLIAAVVAVPERDLSKITPRSVYPENVFFNKPSDSPALNPRIVGGQEAPRHSFPYQVALFLPVAGGTSFCGGSIIDHQWVLTAAHCVDGQRPVEAMLVSWCNQRPVEAMLVSWCNQRPVEAMLVSWCSQRPVEAMLVSWCDQRPVEAMLVDRVEVVLGAHNVREIESSQVIRHSSQVIIHPGWNPSTLVNDVALIHLTAPVAFNSNISPIRLPSHSQLNNNFANSPATVSGWGLPSDSATAISPVLRFINQPVITNLICNLRFFGAIQSSHICTSGDGGRSTCSGDSGGPLVITEADGSRTQIGVVSFGLALGCEIGWPAAYARLTSYVQWVSDNTGIPIRN</sequence>
<dbReference type="PROSITE" id="PS00135">
    <property type="entry name" value="TRYPSIN_SER"/>
    <property type="match status" value="1"/>
</dbReference>
<dbReference type="InterPro" id="IPR009003">
    <property type="entry name" value="Peptidase_S1_PA"/>
</dbReference>